<keyword evidence="6" id="KW-0862">Zinc</keyword>
<comment type="caution">
    <text evidence="14">The sequence shown here is derived from an EMBL/GenBank/DDBJ whole genome shotgun (WGS) entry which is preliminary data.</text>
</comment>
<name>A0AAN8JA21_PATCE</name>
<dbReference type="Pfam" id="PF00096">
    <property type="entry name" value="zf-C2H2"/>
    <property type="match status" value="3"/>
</dbReference>
<feature type="domain" description="C2H2-type" evidence="13">
    <location>
        <begin position="427"/>
        <end position="454"/>
    </location>
</feature>
<reference evidence="14 15" key="1">
    <citation type="submission" date="2024-01" db="EMBL/GenBank/DDBJ databases">
        <title>The genome of the rayed Mediterranean limpet Patella caerulea (Linnaeus, 1758).</title>
        <authorList>
            <person name="Anh-Thu Weber A."/>
            <person name="Halstead-Nussloch G."/>
        </authorList>
    </citation>
    <scope>NUCLEOTIDE SEQUENCE [LARGE SCALE GENOMIC DNA]</scope>
    <source>
        <strain evidence="14">AATW-2023a</strain>
        <tissue evidence="14">Whole specimen</tissue>
    </source>
</reference>
<dbReference type="AlphaFoldDB" id="A0AAN8JA21"/>
<dbReference type="FunFam" id="3.30.160.60:FF:001370">
    <property type="entry name" value="Zinc finger protein"/>
    <property type="match status" value="1"/>
</dbReference>
<gene>
    <name evidence="14" type="ORF">SNE40_017237</name>
</gene>
<evidence type="ECO:0000256" key="9">
    <source>
        <dbReference type="ARBA" id="ARBA00023163"/>
    </source>
</evidence>
<dbReference type="PROSITE" id="PS00028">
    <property type="entry name" value="ZINC_FINGER_C2H2_1"/>
    <property type="match status" value="3"/>
</dbReference>
<evidence type="ECO:0000313" key="14">
    <source>
        <dbReference type="EMBL" id="KAK6173852.1"/>
    </source>
</evidence>
<keyword evidence="7" id="KW-0805">Transcription regulation</keyword>
<feature type="compositionally biased region" description="Basic and acidic residues" evidence="12">
    <location>
        <begin position="24"/>
        <end position="40"/>
    </location>
</feature>
<proteinExistence type="inferred from homology"/>
<organism evidence="14 15">
    <name type="scientific">Patella caerulea</name>
    <name type="common">Rayed Mediterranean limpet</name>
    <dbReference type="NCBI Taxonomy" id="87958"/>
    <lineage>
        <taxon>Eukaryota</taxon>
        <taxon>Metazoa</taxon>
        <taxon>Spiralia</taxon>
        <taxon>Lophotrochozoa</taxon>
        <taxon>Mollusca</taxon>
        <taxon>Gastropoda</taxon>
        <taxon>Patellogastropoda</taxon>
        <taxon>Patelloidea</taxon>
        <taxon>Patellidae</taxon>
        <taxon>Patella</taxon>
    </lineage>
</organism>
<feature type="compositionally biased region" description="Basic residues" evidence="12">
    <location>
        <begin position="1"/>
        <end position="18"/>
    </location>
</feature>
<keyword evidence="8" id="KW-0238">DNA-binding</keyword>
<evidence type="ECO:0000256" key="10">
    <source>
        <dbReference type="ARBA" id="ARBA00023242"/>
    </source>
</evidence>
<dbReference type="Proteomes" id="UP001347796">
    <property type="component" value="Unassembled WGS sequence"/>
</dbReference>
<dbReference type="InterPro" id="IPR036236">
    <property type="entry name" value="Znf_C2H2_sf"/>
</dbReference>
<accession>A0AAN8JA21</accession>
<dbReference type="PANTHER" id="PTHR10032">
    <property type="entry name" value="ZINC FINGER PROTEIN WITH KRAB AND SCAN DOMAINS"/>
    <property type="match status" value="1"/>
</dbReference>
<keyword evidence="5 11" id="KW-0863">Zinc-finger</keyword>
<evidence type="ECO:0000256" key="7">
    <source>
        <dbReference type="ARBA" id="ARBA00023015"/>
    </source>
</evidence>
<dbReference type="FunFam" id="3.30.160.60:FF:000452">
    <property type="entry name" value="Transcription factor Ovo-like 2"/>
    <property type="match status" value="1"/>
</dbReference>
<feature type="region of interest" description="Disordered" evidence="12">
    <location>
        <begin position="1"/>
        <end position="74"/>
    </location>
</feature>
<keyword evidence="9" id="KW-0804">Transcription</keyword>
<keyword evidence="4" id="KW-0677">Repeat</keyword>
<dbReference type="EMBL" id="JAZGQO010000011">
    <property type="protein sequence ID" value="KAK6173852.1"/>
    <property type="molecule type" value="Genomic_DNA"/>
</dbReference>
<keyword evidence="3" id="KW-0479">Metal-binding</keyword>
<evidence type="ECO:0000256" key="6">
    <source>
        <dbReference type="ARBA" id="ARBA00022833"/>
    </source>
</evidence>
<dbReference type="SMART" id="SM00355">
    <property type="entry name" value="ZnF_C2H2"/>
    <property type="match status" value="4"/>
</dbReference>
<feature type="domain" description="C2H2-type" evidence="13">
    <location>
        <begin position="399"/>
        <end position="426"/>
    </location>
</feature>
<evidence type="ECO:0000256" key="5">
    <source>
        <dbReference type="ARBA" id="ARBA00022771"/>
    </source>
</evidence>
<evidence type="ECO:0000256" key="4">
    <source>
        <dbReference type="ARBA" id="ARBA00022737"/>
    </source>
</evidence>
<dbReference type="GO" id="GO:0005634">
    <property type="term" value="C:nucleus"/>
    <property type="evidence" value="ECO:0007669"/>
    <property type="project" value="UniProtKB-SubCell"/>
</dbReference>
<evidence type="ECO:0000256" key="2">
    <source>
        <dbReference type="ARBA" id="ARBA00006991"/>
    </source>
</evidence>
<keyword evidence="10" id="KW-0539">Nucleus</keyword>
<dbReference type="GO" id="GO:0008270">
    <property type="term" value="F:zinc ion binding"/>
    <property type="evidence" value="ECO:0007669"/>
    <property type="project" value="UniProtKB-KW"/>
</dbReference>
<protein>
    <recommendedName>
        <fullName evidence="13">C2H2-type domain-containing protein</fullName>
    </recommendedName>
</protein>
<comment type="similarity">
    <text evidence="2">Belongs to the krueppel C2H2-type zinc-finger protein family.</text>
</comment>
<dbReference type="SUPFAM" id="SSF57667">
    <property type="entry name" value="beta-beta-alpha zinc fingers"/>
    <property type="match status" value="2"/>
</dbReference>
<dbReference type="GO" id="GO:0000978">
    <property type="term" value="F:RNA polymerase II cis-regulatory region sequence-specific DNA binding"/>
    <property type="evidence" value="ECO:0007669"/>
    <property type="project" value="TreeGrafter"/>
</dbReference>
<evidence type="ECO:0000259" key="13">
    <source>
        <dbReference type="PROSITE" id="PS50157"/>
    </source>
</evidence>
<sequence length="560" mass="64314">MPKLLMIRRNRRKSRLKSLSRVLSDAKNDTEEKASFDHKCSPATDEPIVGGDAKQFNGECGESTKDPISQKSKSTELRCCSPEESRLKDVSKCQSNDSRQKHDYASPRRYISGIPENISPKSASSGHDQFMAFPICAQIPESTSLVCRRPGSGEAMDLHRYPIPAIPRVVHNGESLDSHRTDALSQTHPLIIQNIMQQELGLPNYESRRWSILGIPDKGNSDVNYPNKRHMFFPEHPSPPTTQALPTTAAVYKPRPPFDKSKIMNWNYEMGSKRSCCPEDFREESKYQRMLHNNYFPNQHLVMPICGYPGVACDDPAATRMDCFIKSPEAVIQYRDVPVDYPRRKPDMRIKSKKPDYQETIKSLELVNGGFGIKNPILSPVLMEKDTSLFNTSEKVEHCVCKVCGKTFPQHRLLARHVKSHNEIKRFLCTICAKGFNDKFDLKRHTRTHTGVRPYKCSLCDKAFTQRCSLESHGKKVHASRLEFGYKQRREKLHVCEDCGHTTEDPASHYLHLKHNHPNSAVLKKFYDKRQFKFDKSNDKFMNFIRPEEIRCNDFCFNDS</sequence>
<dbReference type="GO" id="GO:0000981">
    <property type="term" value="F:DNA-binding transcription factor activity, RNA polymerase II-specific"/>
    <property type="evidence" value="ECO:0007669"/>
    <property type="project" value="TreeGrafter"/>
</dbReference>
<evidence type="ECO:0000256" key="12">
    <source>
        <dbReference type="SAM" id="MobiDB-lite"/>
    </source>
</evidence>
<evidence type="ECO:0000256" key="3">
    <source>
        <dbReference type="ARBA" id="ARBA00022723"/>
    </source>
</evidence>
<dbReference type="GO" id="GO:0009913">
    <property type="term" value="P:epidermal cell differentiation"/>
    <property type="evidence" value="ECO:0007669"/>
    <property type="project" value="TreeGrafter"/>
</dbReference>
<evidence type="ECO:0000256" key="11">
    <source>
        <dbReference type="PROSITE-ProRule" id="PRU00042"/>
    </source>
</evidence>
<dbReference type="Gene3D" id="3.30.160.60">
    <property type="entry name" value="Classic Zinc Finger"/>
    <property type="match status" value="2"/>
</dbReference>
<dbReference type="PROSITE" id="PS50157">
    <property type="entry name" value="ZINC_FINGER_C2H2_2"/>
    <property type="match status" value="3"/>
</dbReference>
<keyword evidence="15" id="KW-1185">Reference proteome</keyword>
<dbReference type="InterPro" id="IPR027756">
    <property type="entry name" value="Ovo-like"/>
</dbReference>
<feature type="domain" description="C2H2-type" evidence="13">
    <location>
        <begin position="455"/>
        <end position="483"/>
    </location>
</feature>
<evidence type="ECO:0000313" key="15">
    <source>
        <dbReference type="Proteomes" id="UP001347796"/>
    </source>
</evidence>
<dbReference type="PANTHER" id="PTHR10032:SF271">
    <property type="entry name" value="RH12261P-RELATED"/>
    <property type="match status" value="1"/>
</dbReference>
<evidence type="ECO:0000256" key="1">
    <source>
        <dbReference type="ARBA" id="ARBA00004123"/>
    </source>
</evidence>
<evidence type="ECO:0000256" key="8">
    <source>
        <dbReference type="ARBA" id="ARBA00023125"/>
    </source>
</evidence>
<comment type="subcellular location">
    <subcellularLocation>
        <location evidence="1">Nucleus</location>
    </subcellularLocation>
</comment>
<dbReference type="InterPro" id="IPR013087">
    <property type="entry name" value="Znf_C2H2_type"/>
</dbReference>